<dbReference type="AlphaFoldDB" id="A0A7X9X6U0"/>
<name>A0A7X9X6U0_9BURK</name>
<proteinExistence type="predicted"/>
<keyword evidence="2" id="KW-0812">Transmembrane</keyword>
<gene>
    <name evidence="3" type="ORF">HHL14_17260</name>
</gene>
<evidence type="ECO:0000313" key="4">
    <source>
        <dbReference type="Proteomes" id="UP000583127"/>
    </source>
</evidence>
<feature type="region of interest" description="Disordered" evidence="1">
    <location>
        <begin position="85"/>
        <end position="105"/>
    </location>
</feature>
<evidence type="ECO:0000256" key="2">
    <source>
        <dbReference type="SAM" id="Phobius"/>
    </source>
</evidence>
<sequence length="168" mass="18187">MNVLRRPRTQHAIGRRISHLILLVLALRLLLPTGLMLDMSTEGKRMGGPLVICSGHGPLVIPSLIGTSTPGFSIDGEVADTSESASALSGEMHTASTGTNPERSGGVTSNEICPFSAAFMKALIAFAVLLFFCHFSTRVVARYRRQSFGFLQQFFRTSHSPRGPPRFA</sequence>
<evidence type="ECO:0008006" key="5">
    <source>
        <dbReference type="Google" id="ProtNLM"/>
    </source>
</evidence>
<feature type="transmembrane region" description="Helical" evidence="2">
    <location>
        <begin position="115"/>
        <end position="135"/>
    </location>
</feature>
<keyword evidence="2" id="KW-0472">Membrane</keyword>
<evidence type="ECO:0000256" key="1">
    <source>
        <dbReference type="SAM" id="MobiDB-lite"/>
    </source>
</evidence>
<accession>A0A7X9X6U0</accession>
<keyword evidence="2" id="KW-1133">Transmembrane helix</keyword>
<evidence type="ECO:0000313" key="3">
    <source>
        <dbReference type="EMBL" id="NML32579.1"/>
    </source>
</evidence>
<feature type="compositionally biased region" description="Polar residues" evidence="1">
    <location>
        <begin position="94"/>
        <end position="105"/>
    </location>
</feature>
<reference evidence="3 4" key="1">
    <citation type="submission" date="2020-04" db="EMBL/GenBank/DDBJ databases">
        <title>Paraburkholderia sp. G-4-1-8 isolated from soil.</title>
        <authorList>
            <person name="Dahal R.H."/>
        </authorList>
    </citation>
    <scope>NUCLEOTIDE SEQUENCE [LARGE SCALE GENOMIC DNA]</scope>
    <source>
        <strain evidence="3 4">G-4-1-8</strain>
    </source>
</reference>
<dbReference type="EMBL" id="JABBFZ010000009">
    <property type="protein sequence ID" value="NML32579.1"/>
    <property type="molecule type" value="Genomic_DNA"/>
</dbReference>
<feature type="transmembrane region" description="Helical" evidence="2">
    <location>
        <begin position="20"/>
        <end position="37"/>
    </location>
</feature>
<dbReference type="RefSeq" id="WP_169498828.1">
    <property type="nucleotide sequence ID" value="NZ_JABBFZ010000009.1"/>
</dbReference>
<keyword evidence="4" id="KW-1185">Reference proteome</keyword>
<organism evidence="3 4">
    <name type="scientific">Paraburkholderia antibiotica</name>
    <dbReference type="NCBI Taxonomy" id="2728839"/>
    <lineage>
        <taxon>Bacteria</taxon>
        <taxon>Pseudomonadati</taxon>
        <taxon>Pseudomonadota</taxon>
        <taxon>Betaproteobacteria</taxon>
        <taxon>Burkholderiales</taxon>
        <taxon>Burkholderiaceae</taxon>
        <taxon>Paraburkholderia</taxon>
    </lineage>
</organism>
<protein>
    <recommendedName>
        <fullName evidence="5">DUF2946 domain-containing protein</fullName>
    </recommendedName>
</protein>
<dbReference type="Proteomes" id="UP000583127">
    <property type="component" value="Unassembled WGS sequence"/>
</dbReference>
<comment type="caution">
    <text evidence="3">The sequence shown here is derived from an EMBL/GenBank/DDBJ whole genome shotgun (WGS) entry which is preliminary data.</text>
</comment>